<feature type="transmembrane region" description="Helical" evidence="1">
    <location>
        <begin position="94"/>
        <end position="114"/>
    </location>
</feature>
<keyword evidence="3" id="KW-1185">Reference proteome</keyword>
<evidence type="ECO:0000313" key="3">
    <source>
        <dbReference type="Proteomes" id="UP000744555"/>
    </source>
</evidence>
<comment type="caution">
    <text evidence="2">The sequence shown here is derived from an EMBL/GenBank/DDBJ whole genome shotgun (WGS) entry which is preliminary data.</text>
</comment>
<dbReference type="GO" id="GO:0051301">
    <property type="term" value="P:cell division"/>
    <property type="evidence" value="ECO:0007669"/>
    <property type="project" value="UniProtKB-KW"/>
</dbReference>
<keyword evidence="1" id="KW-0472">Membrane</keyword>
<name>A0ABR7RYX7_AQUAC</name>
<reference evidence="2 3" key="1">
    <citation type="submission" date="2016-06" db="EMBL/GenBank/DDBJ databases">
        <authorList>
            <person name="Ramos C."/>
            <person name="Pintado A."/>
            <person name="Crespo-Gomez J.I."/>
        </authorList>
    </citation>
    <scope>NUCLEOTIDE SEQUENCE [LARGE SCALE GENOMIC DNA]</scope>
    <source>
        <strain evidence="2 3">AVO110</strain>
    </source>
</reference>
<dbReference type="EMBL" id="LZEU01000001">
    <property type="protein sequence ID" value="MBC9249952.1"/>
    <property type="molecule type" value="Genomic_DNA"/>
</dbReference>
<keyword evidence="1" id="KW-1133">Transmembrane helix</keyword>
<protein>
    <submittedName>
        <fullName evidence="2">NAD/FAD-utilizing enzyme apparently involved in cell division</fullName>
    </submittedName>
</protein>
<dbReference type="RefSeq" id="WP_187805064.1">
    <property type="nucleotide sequence ID" value="NZ_LZEU01000001.1"/>
</dbReference>
<keyword evidence="1" id="KW-0812">Transmembrane</keyword>
<gene>
    <name evidence="2" type="ORF">A9179_06645</name>
</gene>
<dbReference type="Proteomes" id="UP000744555">
    <property type="component" value="Unassembled WGS sequence"/>
</dbReference>
<accession>A0ABR7RYX7</accession>
<organism evidence="2 3">
    <name type="scientific">Aquipseudomonas alcaligenes</name>
    <name type="common">Pseudomonas alcaligenes</name>
    <dbReference type="NCBI Taxonomy" id="43263"/>
    <lineage>
        <taxon>Bacteria</taxon>
        <taxon>Pseudomonadati</taxon>
        <taxon>Pseudomonadota</taxon>
        <taxon>Gammaproteobacteria</taxon>
        <taxon>Pseudomonadales</taxon>
        <taxon>Pseudomonadaceae</taxon>
        <taxon>Aquipseudomonas</taxon>
    </lineage>
</organism>
<evidence type="ECO:0000313" key="2">
    <source>
        <dbReference type="EMBL" id="MBC9249952.1"/>
    </source>
</evidence>
<keyword evidence="2" id="KW-0131">Cell cycle</keyword>
<sequence>MNRHFYISDNLDELEQLESELEASGISTEQIHVLSEQDAEVEHHHLHDVSSFMKQDVVHSGQIGSLIGIALAALVLLTAWLNGWSDTPAGWVPFIFLAVVMIGFSVWEGSLFGLQQPNNAFRRFTERLHEGKHLFFVDVKPTQEPILNHIVAHHPRLEIAGIGNATPDWAMAVQQRWHQFRRLI</sequence>
<keyword evidence="2" id="KW-0132">Cell division</keyword>
<feature type="transmembrane region" description="Helical" evidence="1">
    <location>
        <begin position="63"/>
        <end position="82"/>
    </location>
</feature>
<proteinExistence type="predicted"/>
<evidence type="ECO:0000256" key="1">
    <source>
        <dbReference type="SAM" id="Phobius"/>
    </source>
</evidence>